<evidence type="ECO:0000313" key="1">
    <source>
        <dbReference type="EMBL" id="MDO6414321.1"/>
    </source>
</evidence>
<accession>A0ABT8Y7N3</accession>
<comment type="caution">
    <text evidence="1">The sequence shown here is derived from an EMBL/GenBank/DDBJ whole genome shotgun (WGS) entry which is preliminary data.</text>
</comment>
<evidence type="ECO:0000313" key="2">
    <source>
        <dbReference type="Proteomes" id="UP001169764"/>
    </source>
</evidence>
<proteinExistence type="predicted"/>
<reference evidence="1" key="1">
    <citation type="submission" date="2023-07" db="EMBL/GenBank/DDBJ databases">
        <authorList>
            <person name="Kim M."/>
        </authorList>
    </citation>
    <scope>NUCLEOTIDE SEQUENCE</scope>
    <source>
        <strain evidence="1">BIUV-7</strain>
    </source>
</reference>
<sequence>MAEAVAGLGCLPNQHLTICDIRGMAIQSQEAVGRFSQLVGTEKVRSRKLAFVTTKSLARIQARRLTDRREVEFFDTIVAAEVWLGVSSASPPGGAA</sequence>
<keyword evidence="2" id="KW-1185">Reference proteome</keyword>
<organism evidence="1 2">
    <name type="scientific">Sphingomonas natans</name>
    <dbReference type="NCBI Taxonomy" id="3063330"/>
    <lineage>
        <taxon>Bacteria</taxon>
        <taxon>Pseudomonadati</taxon>
        <taxon>Pseudomonadota</taxon>
        <taxon>Alphaproteobacteria</taxon>
        <taxon>Sphingomonadales</taxon>
        <taxon>Sphingomonadaceae</taxon>
        <taxon>Sphingomonas</taxon>
    </lineage>
</organism>
<dbReference type="Proteomes" id="UP001169764">
    <property type="component" value="Unassembled WGS sequence"/>
</dbReference>
<gene>
    <name evidence="1" type="ORF">Q4F19_07995</name>
</gene>
<name>A0ABT8Y7N3_9SPHN</name>
<evidence type="ECO:0008006" key="3">
    <source>
        <dbReference type="Google" id="ProtNLM"/>
    </source>
</evidence>
<protein>
    <recommendedName>
        <fullName evidence="3">STAS/SEC14 domain-containing protein</fullName>
    </recommendedName>
</protein>
<dbReference type="EMBL" id="JAUOTP010000003">
    <property type="protein sequence ID" value="MDO6414321.1"/>
    <property type="molecule type" value="Genomic_DNA"/>
</dbReference>
<dbReference type="RefSeq" id="WP_303541403.1">
    <property type="nucleotide sequence ID" value="NZ_JAUOTP010000003.1"/>
</dbReference>